<evidence type="ECO:0000256" key="2">
    <source>
        <dbReference type="SAM" id="SignalP"/>
    </source>
</evidence>
<gene>
    <name evidence="3" type="ORF">MYCTH_2300982</name>
</gene>
<sequence>MTGIRAVSQCRFVRLLLLGIARWASVEPIGDWDPKEEPVSCAQTLLGKTGRQNGVVPNSLNCNGQPRCVSFLLFWKFGHRLFRPIQREQATQGGLLGCNTGFFSPGIPRAPRLGRAGTRRRPLSTSQRSAVRAPRRRSQRRLNSSGGQSGACKAQVRFRDYLAGYLLG</sequence>
<name>G2Q8K8_THET4</name>
<protein>
    <recommendedName>
        <fullName evidence="5">Secreted protein</fullName>
    </recommendedName>
</protein>
<keyword evidence="2" id="KW-0732">Signal</keyword>
<dbReference type="VEuPathDB" id="FungiDB:MYCTH_2300982"/>
<dbReference type="RefSeq" id="XP_003661502.1">
    <property type="nucleotide sequence ID" value="XM_003661454.1"/>
</dbReference>
<keyword evidence="4" id="KW-1185">Reference proteome</keyword>
<evidence type="ECO:0000313" key="4">
    <source>
        <dbReference type="Proteomes" id="UP000007322"/>
    </source>
</evidence>
<evidence type="ECO:0000256" key="1">
    <source>
        <dbReference type="SAM" id="MobiDB-lite"/>
    </source>
</evidence>
<evidence type="ECO:0008006" key="5">
    <source>
        <dbReference type="Google" id="ProtNLM"/>
    </source>
</evidence>
<proteinExistence type="predicted"/>
<feature type="region of interest" description="Disordered" evidence="1">
    <location>
        <begin position="107"/>
        <end position="150"/>
    </location>
</feature>
<feature type="chain" id="PRO_5003436182" description="Secreted protein" evidence="2">
    <location>
        <begin position="29"/>
        <end position="168"/>
    </location>
</feature>
<evidence type="ECO:0000313" key="3">
    <source>
        <dbReference type="EMBL" id="AEO56257.1"/>
    </source>
</evidence>
<dbReference type="KEGG" id="mtm:MYCTH_2300982"/>
<dbReference type="HOGENOM" id="CLU_1587629_0_0_1"/>
<dbReference type="AlphaFoldDB" id="G2Q8K8"/>
<dbReference type="InParanoid" id="G2Q8K8"/>
<dbReference type="GeneID" id="11510307"/>
<dbReference type="Proteomes" id="UP000007322">
    <property type="component" value="Chromosome 2"/>
</dbReference>
<accession>G2Q8K8</accession>
<organism evidence="3 4">
    <name type="scientific">Thermothelomyces thermophilus (strain ATCC 42464 / BCRC 31852 / DSM 1799)</name>
    <name type="common">Sporotrichum thermophile</name>
    <dbReference type="NCBI Taxonomy" id="573729"/>
    <lineage>
        <taxon>Eukaryota</taxon>
        <taxon>Fungi</taxon>
        <taxon>Dikarya</taxon>
        <taxon>Ascomycota</taxon>
        <taxon>Pezizomycotina</taxon>
        <taxon>Sordariomycetes</taxon>
        <taxon>Sordariomycetidae</taxon>
        <taxon>Sordariales</taxon>
        <taxon>Chaetomiaceae</taxon>
        <taxon>Thermothelomyces</taxon>
    </lineage>
</organism>
<dbReference type="EMBL" id="CP003003">
    <property type="protein sequence ID" value="AEO56257.1"/>
    <property type="molecule type" value="Genomic_DNA"/>
</dbReference>
<feature type="signal peptide" evidence="2">
    <location>
        <begin position="1"/>
        <end position="28"/>
    </location>
</feature>
<reference evidence="3 4" key="1">
    <citation type="journal article" date="2011" name="Nat. Biotechnol.">
        <title>Comparative genomic analysis of the thermophilic biomass-degrading fungi Myceliophthora thermophila and Thielavia terrestris.</title>
        <authorList>
            <person name="Berka R.M."/>
            <person name="Grigoriev I.V."/>
            <person name="Otillar R."/>
            <person name="Salamov A."/>
            <person name="Grimwood J."/>
            <person name="Reid I."/>
            <person name="Ishmael N."/>
            <person name="John T."/>
            <person name="Darmond C."/>
            <person name="Moisan M.-C."/>
            <person name="Henrissat B."/>
            <person name="Coutinho P.M."/>
            <person name="Lombard V."/>
            <person name="Natvig D.O."/>
            <person name="Lindquist E."/>
            <person name="Schmutz J."/>
            <person name="Lucas S."/>
            <person name="Harris P."/>
            <person name="Powlowski J."/>
            <person name="Bellemare A."/>
            <person name="Taylor D."/>
            <person name="Butler G."/>
            <person name="de Vries R.P."/>
            <person name="Allijn I.E."/>
            <person name="van den Brink J."/>
            <person name="Ushinsky S."/>
            <person name="Storms R."/>
            <person name="Powell A.J."/>
            <person name="Paulsen I.T."/>
            <person name="Elbourne L.D.H."/>
            <person name="Baker S.E."/>
            <person name="Magnuson J."/>
            <person name="LaBoissiere S."/>
            <person name="Clutterbuck A.J."/>
            <person name="Martinez D."/>
            <person name="Wogulis M."/>
            <person name="de Leon A.L."/>
            <person name="Rey M.W."/>
            <person name="Tsang A."/>
        </authorList>
    </citation>
    <scope>NUCLEOTIDE SEQUENCE [LARGE SCALE GENOMIC DNA]</scope>
    <source>
        <strain evidence="4">ATCC 42464 / BCRC 31852 / DSM 1799</strain>
    </source>
</reference>